<dbReference type="EMBL" id="JBHIRY010000055">
    <property type="protein sequence ID" value="MFB5763986.1"/>
    <property type="molecule type" value="Genomic_DNA"/>
</dbReference>
<dbReference type="RefSeq" id="WP_375522996.1">
    <property type="nucleotide sequence ID" value="NZ_JBHIRY010000055.1"/>
</dbReference>
<feature type="region of interest" description="Disordered" evidence="1">
    <location>
        <begin position="87"/>
        <end position="106"/>
    </location>
</feature>
<evidence type="ECO:0000313" key="3">
    <source>
        <dbReference type="Proteomes" id="UP001580430"/>
    </source>
</evidence>
<protein>
    <submittedName>
        <fullName evidence="2">Ribbon-helix-helix domain-containing protein</fullName>
    </submittedName>
</protein>
<gene>
    <name evidence="2" type="ORF">ACE5LO_26870</name>
</gene>
<keyword evidence="3" id="KW-1185">Reference proteome</keyword>
<organism evidence="2 3">
    <name type="scientific">Paenibacillus medicaginis</name>
    <dbReference type="NCBI Taxonomy" id="1470560"/>
    <lineage>
        <taxon>Bacteria</taxon>
        <taxon>Bacillati</taxon>
        <taxon>Bacillota</taxon>
        <taxon>Bacilli</taxon>
        <taxon>Bacillales</taxon>
        <taxon>Paenibacillaceae</taxon>
        <taxon>Paenibacillus</taxon>
    </lineage>
</organism>
<comment type="caution">
    <text evidence="2">The sequence shown here is derived from an EMBL/GenBank/DDBJ whole genome shotgun (WGS) entry which is preliminary data.</text>
</comment>
<sequence>MKSSSPGISEGQPKFIERLYHGFGESAGFGDDGDLYAQSEHISGNFILTILVQPAEKNREQQNNVRIMSVDFTPRQMYFIVRAEKRGEAMSSKKLGRPPSDNPKSEKIEIRVDQEMMSKLDASAKKLNTTRSDIVRKGIQMVYNDLQK</sequence>
<dbReference type="Proteomes" id="UP001580430">
    <property type="component" value="Unassembled WGS sequence"/>
</dbReference>
<accession>A0ABV5C904</accession>
<evidence type="ECO:0000256" key="1">
    <source>
        <dbReference type="SAM" id="MobiDB-lite"/>
    </source>
</evidence>
<evidence type="ECO:0000313" key="2">
    <source>
        <dbReference type="EMBL" id="MFB5763986.1"/>
    </source>
</evidence>
<proteinExistence type="predicted"/>
<reference evidence="2 3" key="1">
    <citation type="submission" date="2024-09" db="EMBL/GenBank/DDBJ databases">
        <title>Paenibacillus zeirhizospherea sp. nov., isolated from surface of the maize (Zea mays) roots in a horticulture field, Hungary.</title>
        <authorList>
            <person name="Marton D."/>
            <person name="Farkas M."/>
            <person name="Bedics A."/>
            <person name="Toth E."/>
            <person name="Tancsics A."/>
            <person name="Boka K."/>
            <person name="Marati G."/>
            <person name="Kriszt B."/>
            <person name="Cserhati M."/>
        </authorList>
    </citation>
    <scope>NUCLEOTIDE SEQUENCE [LARGE SCALE GENOMIC DNA]</scope>
    <source>
        <strain evidence="2 3">JCM 18446</strain>
    </source>
</reference>
<name>A0ABV5C904_9BACL</name>